<keyword evidence="2" id="KW-0723">Serine/threonine-protein kinase</keyword>
<evidence type="ECO:0000256" key="4">
    <source>
        <dbReference type="ARBA" id="ARBA00022741"/>
    </source>
</evidence>
<evidence type="ECO:0000256" key="3">
    <source>
        <dbReference type="ARBA" id="ARBA00022679"/>
    </source>
</evidence>
<organism evidence="10 11">
    <name type="scientific">Triticum urartu</name>
    <name type="common">Red wild einkorn</name>
    <name type="synonym">Crithodium urartu</name>
    <dbReference type="NCBI Taxonomy" id="4572"/>
    <lineage>
        <taxon>Eukaryota</taxon>
        <taxon>Viridiplantae</taxon>
        <taxon>Streptophyta</taxon>
        <taxon>Embryophyta</taxon>
        <taxon>Tracheophyta</taxon>
        <taxon>Spermatophyta</taxon>
        <taxon>Magnoliopsida</taxon>
        <taxon>Liliopsida</taxon>
        <taxon>Poales</taxon>
        <taxon>Poaceae</taxon>
        <taxon>BOP clade</taxon>
        <taxon>Pooideae</taxon>
        <taxon>Triticodae</taxon>
        <taxon>Triticeae</taxon>
        <taxon>Triticinae</taxon>
        <taxon>Triticum</taxon>
    </lineage>
</organism>
<dbReference type="GO" id="GO:0007166">
    <property type="term" value="P:cell surface receptor signaling pathway"/>
    <property type="evidence" value="ECO:0007669"/>
    <property type="project" value="InterPro"/>
</dbReference>
<evidence type="ECO:0000256" key="8">
    <source>
        <dbReference type="ARBA" id="ARBA00048679"/>
    </source>
</evidence>
<dbReference type="InterPro" id="IPR036537">
    <property type="entry name" value="Adaptor_Cbl_N_dom_sf"/>
</dbReference>
<dbReference type="FunFam" id="1.10.510.10:FF:001023">
    <property type="entry name" value="Os07g0541700 protein"/>
    <property type="match status" value="1"/>
</dbReference>
<dbReference type="InterPro" id="IPR000719">
    <property type="entry name" value="Prot_kinase_dom"/>
</dbReference>
<evidence type="ECO:0000256" key="1">
    <source>
        <dbReference type="ARBA" id="ARBA00012513"/>
    </source>
</evidence>
<dbReference type="PROSITE" id="PS00108">
    <property type="entry name" value="PROTEIN_KINASE_ST"/>
    <property type="match status" value="1"/>
</dbReference>
<evidence type="ECO:0000256" key="2">
    <source>
        <dbReference type="ARBA" id="ARBA00022527"/>
    </source>
</evidence>
<evidence type="ECO:0000259" key="9">
    <source>
        <dbReference type="PROSITE" id="PS50011"/>
    </source>
</evidence>
<dbReference type="PANTHER" id="PTHR27006">
    <property type="entry name" value="PROMASTIGOTE SURFACE ANTIGEN PROTEIN PSA"/>
    <property type="match status" value="1"/>
</dbReference>
<keyword evidence="3" id="KW-0808">Transferase</keyword>
<dbReference type="PANTHER" id="PTHR27006:SF601">
    <property type="entry name" value="PROTEIN KINASE DOMAIN-CONTAINING PROTEIN"/>
    <property type="match status" value="1"/>
</dbReference>
<dbReference type="Gene3D" id="1.10.510.10">
    <property type="entry name" value="Transferase(Phosphotransferase) domain 1"/>
    <property type="match status" value="1"/>
</dbReference>
<name>A0A8R7NZN5_TRIUA</name>
<dbReference type="EnsemblPlants" id="TuG1812G0100000047.01.T01">
    <property type="protein sequence ID" value="TuG1812G0100000047.01.T01"/>
    <property type="gene ID" value="TuG1812G0100000047.01"/>
</dbReference>
<keyword evidence="11" id="KW-1185">Reference proteome</keyword>
<keyword evidence="5" id="KW-0418">Kinase</keyword>
<dbReference type="Pfam" id="PF22215">
    <property type="entry name" value="MLKL_N"/>
    <property type="match status" value="1"/>
</dbReference>
<dbReference type="Gene3D" id="1.20.930.20">
    <property type="entry name" value="Adaptor protein Cbl, N-terminal domain"/>
    <property type="match status" value="1"/>
</dbReference>
<dbReference type="InterPro" id="IPR054000">
    <property type="entry name" value="MLKL_N"/>
</dbReference>
<evidence type="ECO:0000256" key="7">
    <source>
        <dbReference type="ARBA" id="ARBA00047899"/>
    </source>
</evidence>
<reference evidence="11" key="1">
    <citation type="journal article" date="2013" name="Nature">
        <title>Draft genome of the wheat A-genome progenitor Triticum urartu.</title>
        <authorList>
            <person name="Ling H.Q."/>
            <person name="Zhao S."/>
            <person name="Liu D."/>
            <person name="Wang J."/>
            <person name="Sun H."/>
            <person name="Zhang C."/>
            <person name="Fan H."/>
            <person name="Li D."/>
            <person name="Dong L."/>
            <person name="Tao Y."/>
            <person name="Gao C."/>
            <person name="Wu H."/>
            <person name="Li Y."/>
            <person name="Cui Y."/>
            <person name="Guo X."/>
            <person name="Zheng S."/>
            <person name="Wang B."/>
            <person name="Yu K."/>
            <person name="Liang Q."/>
            <person name="Yang W."/>
            <person name="Lou X."/>
            <person name="Chen J."/>
            <person name="Feng M."/>
            <person name="Jian J."/>
            <person name="Zhang X."/>
            <person name="Luo G."/>
            <person name="Jiang Y."/>
            <person name="Liu J."/>
            <person name="Wang Z."/>
            <person name="Sha Y."/>
            <person name="Zhang B."/>
            <person name="Wu H."/>
            <person name="Tang D."/>
            <person name="Shen Q."/>
            <person name="Xue P."/>
            <person name="Zou S."/>
            <person name="Wang X."/>
            <person name="Liu X."/>
            <person name="Wang F."/>
            <person name="Yang Y."/>
            <person name="An X."/>
            <person name="Dong Z."/>
            <person name="Zhang K."/>
            <person name="Zhang X."/>
            <person name="Luo M.C."/>
            <person name="Dvorak J."/>
            <person name="Tong Y."/>
            <person name="Wang J."/>
            <person name="Yang H."/>
            <person name="Li Z."/>
            <person name="Wang D."/>
            <person name="Zhang A."/>
            <person name="Wang J."/>
        </authorList>
    </citation>
    <scope>NUCLEOTIDE SEQUENCE</scope>
    <source>
        <strain evidence="11">cv. G1812</strain>
    </source>
</reference>
<dbReference type="PROSITE" id="PS50011">
    <property type="entry name" value="PROTEIN_KINASE_DOM"/>
    <property type="match status" value="1"/>
</dbReference>
<sequence>MADVLGSVATIVEIVLQIKDVVETVKKNRKVCREIADRASRLGDILSMLKDIGVIHHHPAICGVLIALKDILAEALDLVKACQERTTLGNVLKVYELREELNLVNRRISDRTVDAIFAVGCAQYATIRLVCSTPLQGATVAESSSINCCLGINMEAAAVSPRLRIFSISVIEGATNNFSGNNIIRKTSHVAVYKGVLSDGLEIGIKRFEDPETQARVLPVWLQHENVVRCMGYCHEASQDMVVEEYMPNGTLSEIINGLSEQLDWSSALRTIRGVAKGVSYLHFNHIIHMDLKPTNIVFGPDMNPKICDLEKAKILNQDVTQQQTSELVGTMGYIPPEYIADGIISLKSDVFSFGVLLLYTINRKIKKADLDKHPIVWAWEVRESQRMKELFEPSTLLKELERFIEIGLLCAQEVPEDRPTMPHVLEMLNGDDNLPIPKKPGFIIRAASECLPTV</sequence>
<proteinExistence type="predicted"/>
<evidence type="ECO:0000256" key="6">
    <source>
        <dbReference type="ARBA" id="ARBA00022840"/>
    </source>
</evidence>
<dbReference type="InterPro" id="IPR008271">
    <property type="entry name" value="Ser/Thr_kinase_AS"/>
</dbReference>
<comment type="catalytic activity">
    <reaction evidence="8">
        <text>L-seryl-[protein] + ATP = O-phospho-L-seryl-[protein] + ADP + H(+)</text>
        <dbReference type="Rhea" id="RHEA:17989"/>
        <dbReference type="Rhea" id="RHEA-COMP:9863"/>
        <dbReference type="Rhea" id="RHEA-COMP:11604"/>
        <dbReference type="ChEBI" id="CHEBI:15378"/>
        <dbReference type="ChEBI" id="CHEBI:29999"/>
        <dbReference type="ChEBI" id="CHEBI:30616"/>
        <dbReference type="ChEBI" id="CHEBI:83421"/>
        <dbReference type="ChEBI" id="CHEBI:456216"/>
        <dbReference type="EC" id="2.7.11.1"/>
    </reaction>
</comment>
<comment type="catalytic activity">
    <reaction evidence="7">
        <text>L-threonyl-[protein] + ATP = O-phospho-L-threonyl-[protein] + ADP + H(+)</text>
        <dbReference type="Rhea" id="RHEA:46608"/>
        <dbReference type="Rhea" id="RHEA-COMP:11060"/>
        <dbReference type="Rhea" id="RHEA-COMP:11605"/>
        <dbReference type="ChEBI" id="CHEBI:15378"/>
        <dbReference type="ChEBI" id="CHEBI:30013"/>
        <dbReference type="ChEBI" id="CHEBI:30616"/>
        <dbReference type="ChEBI" id="CHEBI:61977"/>
        <dbReference type="ChEBI" id="CHEBI:456216"/>
        <dbReference type="EC" id="2.7.11.1"/>
    </reaction>
</comment>
<protein>
    <recommendedName>
        <fullName evidence="1">non-specific serine/threonine protein kinase</fullName>
        <ecNumber evidence="1">2.7.11.1</ecNumber>
    </recommendedName>
</protein>
<feature type="domain" description="Protein kinase" evidence="9">
    <location>
        <begin position="113"/>
        <end position="435"/>
    </location>
</feature>
<accession>A0A8R7NZN5</accession>
<dbReference type="InterPro" id="IPR011009">
    <property type="entry name" value="Kinase-like_dom_sf"/>
</dbReference>
<dbReference type="InterPro" id="IPR059179">
    <property type="entry name" value="MLKL-like_MCAfunc"/>
</dbReference>
<dbReference type="Proteomes" id="UP000015106">
    <property type="component" value="Chromosome 1"/>
</dbReference>
<evidence type="ECO:0000313" key="11">
    <source>
        <dbReference type="Proteomes" id="UP000015106"/>
    </source>
</evidence>
<dbReference type="Pfam" id="PF07714">
    <property type="entry name" value="PK_Tyr_Ser-Thr"/>
    <property type="match status" value="1"/>
</dbReference>
<dbReference type="Gramene" id="TuG1812G0100000047.01.T01">
    <property type="protein sequence ID" value="TuG1812G0100000047.01.T01"/>
    <property type="gene ID" value="TuG1812G0100000047.01"/>
</dbReference>
<reference evidence="10" key="2">
    <citation type="submission" date="2018-03" db="EMBL/GenBank/DDBJ databases">
        <title>The Triticum urartu genome reveals the dynamic nature of wheat genome evolution.</title>
        <authorList>
            <person name="Ling H."/>
            <person name="Ma B."/>
            <person name="Shi X."/>
            <person name="Liu H."/>
            <person name="Dong L."/>
            <person name="Sun H."/>
            <person name="Cao Y."/>
            <person name="Gao Q."/>
            <person name="Zheng S."/>
            <person name="Li Y."/>
            <person name="Yu Y."/>
            <person name="Du H."/>
            <person name="Qi M."/>
            <person name="Li Y."/>
            <person name="Yu H."/>
            <person name="Cui Y."/>
            <person name="Wang N."/>
            <person name="Chen C."/>
            <person name="Wu H."/>
            <person name="Zhao Y."/>
            <person name="Zhang J."/>
            <person name="Li Y."/>
            <person name="Zhou W."/>
            <person name="Zhang B."/>
            <person name="Hu W."/>
            <person name="Eijk M."/>
            <person name="Tang J."/>
            <person name="Witsenboer H."/>
            <person name="Zhao S."/>
            <person name="Li Z."/>
            <person name="Zhang A."/>
            <person name="Wang D."/>
            <person name="Liang C."/>
        </authorList>
    </citation>
    <scope>NUCLEOTIDE SEQUENCE [LARGE SCALE GENOMIC DNA]</scope>
    <source>
        <strain evidence="10">cv. G1812</strain>
    </source>
</reference>
<evidence type="ECO:0000313" key="10">
    <source>
        <dbReference type="EnsemblPlants" id="TuG1812G0100000047.01.T01"/>
    </source>
</evidence>
<reference evidence="10" key="3">
    <citation type="submission" date="2022-06" db="UniProtKB">
        <authorList>
            <consortium name="EnsemblPlants"/>
        </authorList>
    </citation>
    <scope>IDENTIFICATION</scope>
</reference>
<dbReference type="EC" id="2.7.11.1" evidence="1"/>
<dbReference type="GO" id="GO:0005524">
    <property type="term" value="F:ATP binding"/>
    <property type="evidence" value="ECO:0007669"/>
    <property type="project" value="UniProtKB-KW"/>
</dbReference>
<dbReference type="InterPro" id="IPR001245">
    <property type="entry name" value="Ser-Thr/Tyr_kinase_cat_dom"/>
</dbReference>
<dbReference type="Gene3D" id="3.30.200.20">
    <property type="entry name" value="Phosphorylase Kinase, domain 1"/>
    <property type="match status" value="1"/>
</dbReference>
<evidence type="ECO:0000256" key="5">
    <source>
        <dbReference type="ARBA" id="ARBA00022777"/>
    </source>
</evidence>
<dbReference type="AlphaFoldDB" id="A0A8R7NZN5"/>
<keyword evidence="4" id="KW-0547">Nucleotide-binding</keyword>
<dbReference type="CDD" id="cd21037">
    <property type="entry name" value="MLKL_NTD"/>
    <property type="match status" value="1"/>
</dbReference>
<dbReference type="SUPFAM" id="SSF56112">
    <property type="entry name" value="Protein kinase-like (PK-like)"/>
    <property type="match status" value="1"/>
</dbReference>
<dbReference type="SMART" id="SM00220">
    <property type="entry name" value="S_TKc"/>
    <property type="match status" value="1"/>
</dbReference>
<dbReference type="GO" id="GO:0004674">
    <property type="term" value="F:protein serine/threonine kinase activity"/>
    <property type="evidence" value="ECO:0007669"/>
    <property type="project" value="UniProtKB-KW"/>
</dbReference>
<keyword evidence="6" id="KW-0067">ATP-binding</keyword>